<gene>
    <name evidence="2" type="ORF">EIB75_10065</name>
</gene>
<reference evidence="3" key="1">
    <citation type="submission" date="2018-11" db="EMBL/GenBank/DDBJ databases">
        <title>Proposal to divide the Flavobacteriaceae and reorganize its genera based on Amino Acid Identity values calculated from whole genome sequences.</title>
        <authorList>
            <person name="Nicholson A.C."/>
            <person name="Gulvik C.A."/>
            <person name="Whitney A.M."/>
            <person name="Sheth M."/>
            <person name="Batra D."/>
            <person name="Pryor J."/>
            <person name="Bernardet J.-F."/>
            <person name="Hugo C."/>
            <person name="Kampfer P."/>
            <person name="Newman J.D."/>
            <person name="McQuiston J.R."/>
        </authorList>
    </citation>
    <scope>NUCLEOTIDE SEQUENCE [LARGE SCALE GENOMIC DNA]</scope>
    <source>
        <strain evidence="3">H6466</strain>
    </source>
</reference>
<organism evidence="2 3">
    <name type="scientific">Epilithonimonas vandammei</name>
    <dbReference type="NCBI Taxonomy" id="2487072"/>
    <lineage>
        <taxon>Bacteria</taxon>
        <taxon>Pseudomonadati</taxon>
        <taxon>Bacteroidota</taxon>
        <taxon>Flavobacteriia</taxon>
        <taxon>Flavobacteriales</taxon>
        <taxon>Weeksellaceae</taxon>
        <taxon>Chryseobacterium group</taxon>
        <taxon>Epilithonimonas</taxon>
    </lineage>
</organism>
<evidence type="ECO:0000313" key="3">
    <source>
        <dbReference type="Proteomes" id="UP000272316"/>
    </source>
</evidence>
<protein>
    <recommendedName>
        <fullName evidence="4">DUF4468 domain-containing protein</fullName>
    </recommendedName>
</protein>
<sequence>MGTLLKIICLLLCLGFATESKGQTVEQTIEWLNSKIPSLCISEDFGKTIKFNDELCMKASQLVVGDKRIIQSHSFNYIDIKSVSYIQEEIKGQPHYVIKLTGNFNENEIGYNGEIINSKKIRVTDFTFNPSVQKEEIIKIVKALKHIASLKGAKLVNDDLF</sequence>
<evidence type="ECO:0000313" key="2">
    <source>
        <dbReference type="EMBL" id="AZI55572.1"/>
    </source>
</evidence>
<dbReference type="AlphaFoldDB" id="A0A3G8ZDU5"/>
<dbReference type="EMBL" id="CP034160">
    <property type="protein sequence ID" value="AZI55572.1"/>
    <property type="molecule type" value="Genomic_DNA"/>
</dbReference>
<dbReference type="Proteomes" id="UP000272316">
    <property type="component" value="Chromosome"/>
</dbReference>
<dbReference type="RefSeq" id="WP_124986586.1">
    <property type="nucleotide sequence ID" value="NZ_CP034160.1"/>
</dbReference>
<dbReference type="KEGG" id="eva:EIB75_10065"/>
<name>A0A3G8ZDU5_9FLAO</name>
<feature type="chain" id="PRO_5018217342" description="DUF4468 domain-containing protein" evidence="1">
    <location>
        <begin position="23"/>
        <end position="161"/>
    </location>
</feature>
<evidence type="ECO:0000256" key="1">
    <source>
        <dbReference type="SAM" id="SignalP"/>
    </source>
</evidence>
<accession>A0A3G8ZDU5</accession>
<evidence type="ECO:0008006" key="4">
    <source>
        <dbReference type="Google" id="ProtNLM"/>
    </source>
</evidence>
<keyword evidence="1" id="KW-0732">Signal</keyword>
<proteinExistence type="predicted"/>
<feature type="signal peptide" evidence="1">
    <location>
        <begin position="1"/>
        <end position="22"/>
    </location>
</feature>